<gene>
    <name evidence="2" type="ORF">ATANTOWER_018958</name>
</gene>
<keyword evidence="3" id="KW-1185">Reference proteome</keyword>
<evidence type="ECO:0000256" key="1">
    <source>
        <dbReference type="SAM" id="Phobius"/>
    </source>
</evidence>
<proteinExistence type="predicted"/>
<evidence type="ECO:0000313" key="2">
    <source>
        <dbReference type="EMBL" id="MED6233908.1"/>
    </source>
</evidence>
<comment type="caution">
    <text evidence="2">The sequence shown here is derived from an EMBL/GenBank/DDBJ whole genome shotgun (WGS) entry which is preliminary data.</text>
</comment>
<evidence type="ECO:0008006" key="4">
    <source>
        <dbReference type="Google" id="ProtNLM"/>
    </source>
</evidence>
<sequence>MESYNIKCEKAPWKGSRRWLYFAMLSLMMGVLIFYSWSSLALSPSLGWREDSLSSYSDGNKTTAVESISPHHLPSQFFVEYPHQYHFILDEPNRCRQDSPFLVVIIPVAPQSREARDIIRSTWGKETQVFGQLVSYYFLLGKSRIGNDTEPLDEQVI</sequence>
<name>A0ABU7A864_9TELE</name>
<dbReference type="EMBL" id="JAHUTI010003954">
    <property type="protein sequence ID" value="MED6233908.1"/>
    <property type="molecule type" value="Genomic_DNA"/>
</dbReference>
<accession>A0ABU7A864</accession>
<reference evidence="2 3" key="1">
    <citation type="submission" date="2021-07" db="EMBL/GenBank/DDBJ databases">
        <authorList>
            <person name="Palmer J.M."/>
        </authorList>
    </citation>
    <scope>NUCLEOTIDE SEQUENCE [LARGE SCALE GENOMIC DNA]</scope>
    <source>
        <strain evidence="2 3">AT_MEX2019</strain>
        <tissue evidence="2">Muscle</tissue>
    </source>
</reference>
<feature type="transmembrane region" description="Helical" evidence="1">
    <location>
        <begin position="20"/>
        <end position="37"/>
    </location>
</feature>
<evidence type="ECO:0000313" key="3">
    <source>
        <dbReference type="Proteomes" id="UP001345963"/>
    </source>
</evidence>
<organism evidence="2 3">
    <name type="scientific">Ataeniobius toweri</name>
    <dbReference type="NCBI Taxonomy" id="208326"/>
    <lineage>
        <taxon>Eukaryota</taxon>
        <taxon>Metazoa</taxon>
        <taxon>Chordata</taxon>
        <taxon>Craniata</taxon>
        <taxon>Vertebrata</taxon>
        <taxon>Euteleostomi</taxon>
        <taxon>Actinopterygii</taxon>
        <taxon>Neopterygii</taxon>
        <taxon>Teleostei</taxon>
        <taxon>Neoteleostei</taxon>
        <taxon>Acanthomorphata</taxon>
        <taxon>Ovalentaria</taxon>
        <taxon>Atherinomorphae</taxon>
        <taxon>Cyprinodontiformes</taxon>
        <taxon>Goodeidae</taxon>
        <taxon>Ataeniobius</taxon>
    </lineage>
</organism>
<keyword evidence="1" id="KW-0472">Membrane</keyword>
<keyword evidence="1" id="KW-1133">Transmembrane helix</keyword>
<protein>
    <recommendedName>
        <fullName evidence="4">Hexosyltransferase</fullName>
    </recommendedName>
</protein>
<keyword evidence="1" id="KW-0812">Transmembrane</keyword>
<dbReference type="Proteomes" id="UP001345963">
    <property type="component" value="Unassembled WGS sequence"/>
</dbReference>